<dbReference type="PANTHER" id="PTHR21660:SF1">
    <property type="entry name" value="ACYL-COENZYME A THIOESTERASE 13"/>
    <property type="match status" value="1"/>
</dbReference>
<comment type="similarity">
    <text evidence="1">Belongs to the thioesterase PaaI family.</text>
</comment>
<gene>
    <name evidence="4" type="ORF">NKR23_g4537</name>
</gene>
<organism evidence="4 5">
    <name type="scientific">Pleurostoma richardsiae</name>
    <dbReference type="NCBI Taxonomy" id="41990"/>
    <lineage>
        <taxon>Eukaryota</taxon>
        <taxon>Fungi</taxon>
        <taxon>Dikarya</taxon>
        <taxon>Ascomycota</taxon>
        <taxon>Pezizomycotina</taxon>
        <taxon>Sordariomycetes</taxon>
        <taxon>Sordariomycetidae</taxon>
        <taxon>Calosphaeriales</taxon>
        <taxon>Pleurostomataceae</taxon>
        <taxon>Pleurostoma</taxon>
    </lineage>
</organism>
<name>A0AA38VFN7_9PEZI</name>
<dbReference type="InterPro" id="IPR006683">
    <property type="entry name" value="Thioestr_dom"/>
</dbReference>
<reference evidence="4" key="1">
    <citation type="submission" date="2022-07" db="EMBL/GenBank/DDBJ databases">
        <title>Fungi with potential for degradation of polypropylene.</title>
        <authorList>
            <person name="Gostincar C."/>
        </authorList>
    </citation>
    <scope>NUCLEOTIDE SEQUENCE</scope>
    <source>
        <strain evidence="4">EXF-13308</strain>
    </source>
</reference>
<proteinExistence type="inferred from homology"/>
<keyword evidence="5" id="KW-1185">Reference proteome</keyword>
<evidence type="ECO:0000259" key="3">
    <source>
        <dbReference type="Pfam" id="PF03061"/>
    </source>
</evidence>
<dbReference type="InterPro" id="IPR039298">
    <property type="entry name" value="ACOT13"/>
</dbReference>
<evidence type="ECO:0000313" key="5">
    <source>
        <dbReference type="Proteomes" id="UP001174694"/>
    </source>
</evidence>
<dbReference type="InterPro" id="IPR003736">
    <property type="entry name" value="PAAI_dom"/>
</dbReference>
<dbReference type="Proteomes" id="UP001174694">
    <property type="component" value="Unassembled WGS sequence"/>
</dbReference>
<dbReference type="Pfam" id="PF03061">
    <property type="entry name" value="4HBT"/>
    <property type="match status" value="1"/>
</dbReference>
<dbReference type="PANTHER" id="PTHR21660">
    <property type="entry name" value="THIOESTERASE SUPERFAMILY MEMBER-RELATED"/>
    <property type="match status" value="1"/>
</dbReference>
<dbReference type="AlphaFoldDB" id="A0AA38VFN7"/>
<evidence type="ECO:0000256" key="2">
    <source>
        <dbReference type="ARBA" id="ARBA00022801"/>
    </source>
</evidence>
<dbReference type="EMBL" id="JANBVO010000011">
    <property type="protein sequence ID" value="KAJ9149029.1"/>
    <property type="molecule type" value="Genomic_DNA"/>
</dbReference>
<evidence type="ECO:0000256" key="1">
    <source>
        <dbReference type="ARBA" id="ARBA00008324"/>
    </source>
</evidence>
<accession>A0AA38VFN7</accession>
<dbReference type="Gene3D" id="3.10.129.10">
    <property type="entry name" value="Hotdog Thioesterase"/>
    <property type="match status" value="1"/>
</dbReference>
<keyword evidence="2" id="KW-0378">Hydrolase</keyword>
<dbReference type="GO" id="GO:0047617">
    <property type="term" value="F:fatty acyl-CoA hydrolase activity"/>
    <property type="evidence" value="ECO:0007669"/>
    <property type="project" value="InterPro"/>
</dbReference>
<comment type="caution">
    <text evidence="4">The sequence shown here is derived from an EMBL/GenBank/DDBJ whole genome shotgun (WGS) entry which is preliminary data.</text>
</comment>
<dbReference type="NCBIfam" id="TIGR00369">
    <property type="entry name" value="unchar_dom_1"/>
    <property type="match status" value="1"/>
</dbReference>
<evidence type="ECO:0000313" key="4">
    <source>
        <dbReference type="EMBL" id="KAJ9149029.1"/>
    </source>
</evidence>
<protein>
    <recommendedName>
        <fullName evidence="3">Thioesterase domain-containing protein</fullName>
    </recommendedName>
</protein>
<dbReference type="InterPro" id="IPR029069">
    <property type="entry name" value="HotDog_dom_sf"/>
</dbReference>
<dbReference type="SUPFAM" id="SSF54637">
    <property type="entry name" value="Thioesterase/thiol ester dehydrase-isomerase"/>
    <property type="match status" value="1"/>
</dbReference>
<dbReference type="CDD" id="cd03443">
    <property type="entry name" value="PaaI_thioesterase"/>
    <property type="match status" value="1"/>
</dbReference>
<sequence>MAEKKTAEATTAEGNSMSEDFMSRLLSATPEDRVRLWLDSGALHDKNNPDSHDWMSALLPHLTLLSASPSGPHPSLAFAFTVQPQHCNRLGNLHGGCAATLFDYCTSLPLALVCRPGFWAFLGVSRTLAVTYLRPVPCGETVRVECEVVHLGRRLCSLKGTIRREGDGEGGGGGAVMATCEHGKFNTDPPPGKL</sequence>
<feature type="domain" description="Thioesterase" evidence="3">
    <location>
        <begin position="91"/>
        <end position="169"/>
    </location>
</feature>